<evidence type="ECO:0000256" key="1">
    <source>
        <dbReference type="SAM" id="Phobius"/>
    </source>
</evidence>
<keyword evidence="1" id="KW-1133">Transmembrane helix</keyword>
<dbReference type="OrthoDB" id="6444713at2"/>
<gene>
    <name evidence="2" type="ORF">PCS_02054</name>
</gene>
<dbReference type="AlphaFoldDB" id="M5Q129"/>
<dbReference type="PATRIC" id="fig|1262666.3.peg.2080"/>
<accession>M5Q129</accession>
<evidence type="ECO:0008006" key="4">
    <source>
        <dbReference type="Google" id="ProtNLM"/>
    </source>
</evidence>
<name>M5Q129_DESAF</name>
<dbReference type="RefSeq" id="WP_005986829.1">
    <property type="nucleotide sequence ID" value="NZ_AOSV01000020.1"/>
</dbReference>
<evidence type="ECO:0000313" key="2">
    <source>
        <dbReference type="EMBL" id="EMG37216.1"/>
    </source>
</evidence>
<comment type="caution">
    <text evidence="2">The sequence shown here is derived from an EMBL/GenBank/DDBJ whole genome shotgun (WGS) entry which is preliminary data.</text>
</comment>
<proteinExistence type="predicted"/>
<evidence type="ECO:0000313" key="3">
    <source>
        <dbReference type="Proteomes" id="UP000011922"/>
    </source>
</evidence>
<protein>
    <recommendedName>
        <fullName evidence="4">DUF898 domain-containing protein</fullName>
    </recommendedName>
</protein>
<keyword evidence="1" id="KW-0472">Membrane</keyword>
<feature type="transmembrane region" description="Helical" evidence="1">
    <location>
        <begin position="75"/>
        <end position="95"/>
    </location>
</feature>
<dbReference type="EMBL" id="AOSV01000020">
    <property type="protein sequence ID" value="EMG37216.1"/>
    <property type="molecule type" value="Genomic_DNA"/>
</dbReference>
<keyword evidence="1" id="KW-0812">Transmembrane</keyword>
<feature type="transmembrane region" description="Helical" evidence="1">
    <location>
        <begin position="21"/>
        <end position="40"/>
    </location>
</feature>
<sequence>MSKQSIGIDLSVSDALGHAAIWIFFSLITLGFALMFYPYALAKFILNKTYIKDEYGKPSSRFQCTLDFTGNLGHALLWFLLSLVTLGLAYIIYLYRVWVYAINKTSLVPVE</sequence>
<dbReference type="Proteomes" id="UP000011922">
    <property type="component" value="Unassembled WGS sequence"/>
</dbReference>
<dbReference type="Pfam" id="PF20403">
    <property type="entry name" value="DUF6693"/>
    <property type="match status" value="1"/>
</dbReference>
<dbReference type="InterPro" id="IPR046515">
    <property type="entry name" value="DUF6693"/>
</dbReference>
<organism evidence="2 3">
    <name type="scientific">Desulfocurvibacter africanus PCS</name>
    <dbReference type="NCBI Taxonomy" id="1262666"/>
    <lineage>
        <taxon>Bacteria</taxon>
        <taxon>Pseudomonadati</taxon>
        <taxon>Thermodesulfobacteriota</taxon>
        <taxon>Desulfovibrionia</taxon>
        <taxon>Desulfovibrionales</taxon>
        <taxon>Desulfovibrionaceae</taxon>
        <taxon>Desulfocurvibacter</taxon>
    </lineage>
</organism>
<reference evidence="2 3" key="1">
    <citation type="journal article" date="2013" name="Genome Announc.">
        <title>Draft Genome Sequence for Desulfovibrio africanus Strain PCS.</title>
        <authorList>
            <person name="Brown S.D."/>
            <person name="Utturkar S.M."/>
            <person name="Arkin A.P."/>
            <person name="Deutschbauer A.M."/>
            <person name="Elias D.A."/>
            <person name="Hazen T.C."/>
            <person name="Chakraborty R."/>
        </authorList>
    </citation>
    <scope>NUCLEOTIDE SEQUENCE [LARGE SCALE GENOMIC DNA]</scope>
    <source>
        <strain evidence="2 3">PCS</strain>
    </source>
</reference>